<reference evidence="8 9" key="1">
    <citation type="submission" date="2018-01" db="EMBL/GenBank/DDBJ databases">
        <title>Genomic Encyclopedia of Type Strains, Phase III (KMG-III): the genomes of soil and plant-associated and newly described type strains.</title>
        <authorList>
            <person name="Whitman W."/>
        </authorList>
    </citation>
    <scope>NUCLEOTIDE SEQUENCE [LARGE SCALE GENOMIC DNA]</scope>
    <source>
        <strain evidence="8 9">1131</strain>
    </source>
</reference>
<feature type="transmembrane region" description="Helical" evidence="6">
    <location>
        <begin position="119"/>
        <end position="139"/>
    </location>
</feature>
<dbReference type="RefSeq" id="WP_103718930.1">
    <property type="nucleotide sequence ID" value="NZ_PQFZ01000008.1"/>
</dbReference>
<dbReference type="SUPFAM" id="SSF103481">
    <property type="entry name" value="Multidrug resistance efflux transporter EmrE"/>
    <property type="match status" value="2"/>
</dbReference>
<dbReference type="OrthoDB" id="7743310at2"/>
<name>A0A2S4M7V8_9HYPH</name>
<protein>
    <submittedName>
        <fullName evidence="8">EamA-like transporter family protein</fullName>
    </submittedName>
</protein>
<feature type="transmembrane region" description="Helical" evidence="6">
    <location>
        <begin position="58"/>
        <end position="80"/>
    </location>
</feature>
<evidence type="ECO:0000256" key="5">
    <source>
        <dbReference type="ARBA" id="ARBA00023136"/>
    </source>
</evidence>
<feature type="transmembrane region" description="Helical" evidence="6">
    <location>
        <begin position="148"/>
        <end position="168"/>
    </location>
</feature>
<gene>
    <name evidence="8" type="ORF">CYD53_10868</name>
</gene>
<evidence type="ECO:0000313" key="9">
    <source>
        <dbReference type="Proteomes" id="UP000236919"/>
    </source>
</evidence>
<dbReference type="InterPro" id="IPR000620">
    <property type="entry name" value="EamA_dom"/>
</dbReference>
<feature type="domain" description="EamA" evidence="7">
    <location>
        <begin position="30"/>
        <end position="161"/>
    </location>
</feature>
<dbReference type="AlphaFoldDB" id="A0A2S4M7V8"/>
<evidence type="ECO:0000256" key="6">
    <source>
        <dbReference type="SAM" id="Phobius"/>
    </source>
</evidence>
<keyword evidence="4 6" id="KW-1133">Transmembrane helix</keyword>
<dbReference type="InterPro" id="IPR037185">
    <property type="entry name" value="EmrE-like"/>
</dbReference>
<feature type="transmembrane region" description="Helical" evidence="6">
    <location>
        <begin position="31"/>
        <end position="52"/>
    </location>
</feature>
<feature type="transmembrane region" description="Helical" evidence="6">
    <location>
        <begin position="289"/>
        <end position="309"/>
    </location>
</feature>
<keyword evidence="9" id="KW-1185">Reference proteome</keyword>
<organism evidence="8 9">
    <name type="scientific">Bosea psychrotolerans</name>
    <dbReference type="NCBI Taxonomy" id="1871628"/>
    <lineage>
        <taxon>Bacteria</taxon>
        <taxon>Pseudomonadati</taxon>
        <taxon>Pseudomonadota</taxon>
        <taxon>Alphaproteobacteria</taxon>
        <taxon>Hyphomicrobiales</taxon>
        <taxon>Boseaceae</taxon>
        <taxon>Bosea</taxon>
    </lineage>
</organism>
<keyword evidence="2" id="KW-1003">Cell membrane</keyword>
<comment type="caution">
    <text evidence="8">The sequence shown here is derived from an EMBL/GenBank/DDBJ whole genome shotgun (WGS) entry which is preliminary data.</text>
</comment>
<feature type="domain" description="EamA" evidence="7">
    <location>
        <begin position="176"/>
        <end position="308"/>
    </location>
</feature>
<dbReference type="InterPro" id="IPR051258">
    <property type="entry name" value="Diverse_Substrate_Transporter"/>
</dbReference>
<feature type="transmembrane region" description="Helical" evidence="6">
    <location>
        <begin position="92"/>
        <end position="113"/>
    </location>
</feature>
<feature type="transmembrane region" description="Helical" evidence="6">
    <location>
        <begin position="236"/>
        <end position="255"/>
    </location>
</feature>
<evidence type="ECO:0000313" key="8">
    <source>
        <dbReference type="EMBL" id="POR50820.1"/>
    </source>
</evidence>
<keyword evidence="3 6" id="KW-0812">Transmembrane</keyword>
<comment type="subcellular location">
    <subcellularLocation>
        <location evidence="1">Cell membrane</location>
        <topology evidence="1">Multi-pass membrane protein</topology>
    </subcellularLocation>
</comment>
<sequence>MTPAPSANCRPDRLASAAPELSLAWKRAEGLIWACASLLIFSGWFVVTRFSVTRNLQIWDITALRFGVGALLFAPVLLRHKSRLPPAAWREGFLFALLWGAPFVLLVALGLQLTSAAQAASIAPTLMPVFAGLFAWLFLRESQGLRRWLGYATICIGLAGLVASGAALRGSTNIGGLLALVVAAAMWASYTLRFRKSGLTAIQSAAVICVWSSAIFVPAYLLLGLSHFRFASASEIAFQIAYQGILMSGVAIVTFNRSVEQLGAAAATSIIALLPAVASGLAIPVLGEIPTAAEAAAILVIVAGALLSARPASAAAVHAPPSI</sequence>
<proteinExistence type="predicted"/>
<accession>A0A2S4M7V8</accession>
<dbReference type="GO" id="GO:0005886">
    <property type="term" value="C:plasma membrane"/>
    <property type="evidence" value="ECO:0007669"/>
    <property type="project" value="UniProtKB-SubCell"/>
</dbReference>
<evidence type="ECO:0000256" key="3">
    <source>
        <dbReference type="ARBA" id="ARBA00022692"/>
    </source>
</evidence>
<dbReference type="Gene3D" id="1.10.3730.20">
    <property type="match status" value="1"/>
</dbReference>
<keyword evidence="5 6" id="KW-0472">Membrane</keyword>
<feature type="transmembrane region" description="Helical" evidence="6">
    <location>
        <begin position="174"/>
        <end position="192"/>
    </location>
</feature>
<evidence type="ECO:0000256" key="4">
    <source>
        <dbReference type="ARBA" id="ARBA00022989"/>
    </source>
</evidence>
<dbReference type="PANTHER" id="PTHR42920">
    <property type="entry name" value="OS03G0707200 PROTEIN-RELATED"/>
    <property type="match status" value="1"/>
</dbReference>
<dbReference type="EMBL" id="PQFZ01000008">
    <property type="protein sequence ID" value="POR50820.1"/>
    <property type="molecule type" value="Genomic_DNA"/>
</dbReference>
<dbReference type="PANTHER" id="PTHR42920:SF26">
    <property type="entry name" value="OS03G0707200 PROTEIN"/>
    <property type="match status" value="1"/>
</dbReference>
<evidence type="ECO:0000256" key="1">
    <source>
        <dbReference type="ARBA" id="ARBA00004651"/>
    </source>
</evidence>
<dbReference type="Proteomes" id="UP000236919">
    <property type="component" value="Unassembled WGS sequence"/>
</dbReference>
<evidence type="ECO:0000256" key="2">
    <source>
        <dbReference type="ARBA" id="ARBA00022475"/>
    </source>
</evidence>
<evidence type="ECO:0000259" key="7">
    <source>
        <dbReference type="Pfam" id="PF00892"/>
    </source>
</evidence>
<dbReference type="Pfam" id="PF00892">
    <property type="entry name" value="EamA"/>
    <property type="match status" value="2"/>
</dbReference>
<feature type="transmembrane region" description="Helical" evidence="6">
    <location>
        <begin position="262"/>
        <end position="283"/>
    </location>
</feature>
<feature type="transmembrane region" description="Helical" evidence="6">
    <location>
        <begin position="204"/>
        <end position="224"/>
    </location>
</feature>